<comment type="caution">
    <text evidence="4">The sequence shown here is derived from an EMBL/GenBank/DDBJ whole genome shotgun (WGS) entry which is preliminary data.</text>
</comment>
<keyword evidence="1" id="KW-0732">Signal</keyword>
<organism evidence="4 5">
    <name type="scientific">Mikania micrantha</name>
    <name type="common">bitter vine</name>
    <dbReference type="NCBI Taxonomy" id="192012"/>
    <lineage>
        <taxon>Eukaryota</taxon>
        <taxon>Viridiplantae</taxon>
        <taxon>Streptophyta</taxon>
        <taxon>Embryophyta</taxon>
        <taxon>Tracheophyta</taxon>
        <taxon>Spermatophyta</taxon>
        <taxon>Magnoliopsida</taxon>
        <taxon>eudicotyledons</taxon>
        <taxon>Gunneridae</taxon>
        <taxon>Pentapetalae</taxon>
        <taxon>asterids</taxon>
        <taxon>campanulids</taxon>
        <taxon>Asterales</taxon>
        <taxon>Asteraceae</taxon>
        <taxon>Asteroideae</taxon>
        <taxon>Heliantheae alliance</taxon>
        <taxon>Eupatorieae</taxon>
        <taxon>Mikania</taxon>
    </lineage>
</organism>
<dbReference type="InterPro" id="IPR023214">
    <property type="entry name" value="HAD_sf"/>
</dbReference>
<dbReference type="PIRSF" id="PIRSF002674">
    <property type="entry name" value="VSP"/>
    <property type="match status" value="1"/>
</dbReference>
<reference evidence="4 5" key="1">
    <citation type="submission" date="2019-05" db="EMBL/GenBank/DDBJ databases">
        <title>Mikania micrantha, genome provides insights into the molecular mechanism of rapid growth.</title>
        <authorList>
            <person name="Liu B."/>
        </authorList>
    </citation>
    <scope>NUCLEOTIDE SEQUENCE [LARGE SCALE GENOMIC DNA]</scope>
    <source>
        <strain evidence="4">NLD-2019</strain>
        <tissue evidence="4">Leaf</tissue>
    </source>
</reference>
<evidence type="ECO:0000256" key="1">
    <source>
        <dbReference type="ARBA" id="ARBA00022729"/>
    </source>
</evidence>
<dbReference type="PANTHER" id="PTHR31284:SF36">
    <property type="entry name" value="ACID PHOSPHATASE"/>
    <property type="match status" value="1"/>
</dbReference>
<dbReference type="SUPFAM" id="SSF56784">
    <property type="entry name" value="HAD-like"/>
    <property type="match status" value="1"/>
</dbReference>
<name>A0A5N6PSJ0_9ASTR</name>
<evidence type="ECO:0000256" key="3">
    <source>
        <dbReference type="PIRNR" id="PIRNR002674"/>
    </source>
</evidence>
<sequence length="241" mass="27897">MLPRPLIIELPENLESRCDNPIEEVRLRCTSWRVAVETNNLSPWKTIPEDCVDYVKEYVLGRSYAIDLETVSNEALKFAATVELKGDGMDAWIFDIDETLLSNLPYYAQHHYGLEIFDNILFDKWVLEGAAQAIEPSLKLYKEVQKLGFKIFLLTGRTENKRKITTNNLIMAGFEDWDRLILRGKEDHGKTTVEFKSDKRKELMEEGFRIVGNLGDQWSDLTGSYLSMRSFKLANPMYFIP</sequence>
<dbReference type="AlphaFoldDB" id="A0A5N6PSJ0"/>
<evidence type="ECO:0000313" key="4">
    <source>
        <dbReference type="EMBL" id="KAD6796386.1"/>
    </source>
</evidence>
<dbReference type="Pfam" id="PF03767">
    <property type="entry name" value="Acid_phosphat_B"/>
    <property type="match status" value="1"/>
</dbReference>
<dbReference type="GO" id="GO:0003993">
    <property type="term" value="F:acid phosphatase activity"/>
    <property type="evidence" value="ECO:0007669"/>
    <property type="project" value="InterPro"/>
</dbReference>
<dbReference type="EMBL" id="SZYD01000003">
    <property type="protein sequence ID" value="KAD6796386.1"/>
    <property type="molecule type" value="Genomic_DNA"/>
</dbReference>
<dbReference type="OrthoDB" id="59415at2759"/>
<protein>
    <recommendedName>
        <fullName evidence="6">Acid phosphatase</fullName>
    </recommendedName>
</protein>
<proteinExistence type="inferred from homology"/>
<comment type="similarity">
    <text evidence="3">Belongs to the APS1/VSP family.</text>
</comment>
<dbReference type="PANTHER" id="PTHR31284">
    <property type="entry name" value="ACID PHOSPHATASE-LIKE PROTEIN"/>
    <property type="match status" value="1"/>
</dbReference>
<dbReference type="InterPro" id="IPR014403">
    <property type="entry name" value="APS1/VSP"/>
</dbReference>
<evidence type="ECO:0000256" key="2">
    <source>
        <dbReference type="ARBA" id="ARBA00023180"/>
    </source>
</evidence>
<dbReference type="InterPro" id="IPR036412">
    <property type="entry name" value="HAD-like_sf"/>
</dbReference>
<dbReference type="Gene3D" id="3.40.50.1000">
    <property type="entry name" value="HAD superfamily/HAD-like"/>
    <property type="match status" value="1"/>
</dbReference>
<keyword evidence="5" id="KW-1185">Reference proteome</keyword>
<accession>A0A5N6PSJ0</accession>
<keyword evidence="2" id="KW-0325">Glycoprotein</keyword>
<dbReference type="Proteomes" id="UP000326396">
    <property type="component" value="Linkage Group LG11"/>
</dbReference>
<evidence type="ECO:0000313" key="5">
    <source>
        <dbReference type="Proteomes" id="UP000326396"/>
    </source>
</evidence>
<dbReference type="InterPro" id="IPR010028">
    <property type="entry name" value="Acid_phosphatase_pln"/>
</dbReference>
<dbReference type="CDD" id="cd07535">
    <property type="entry name" value="HAD_VSP"/>
    <property type="match status" value="1"/>
</dbReference>
<gene>
    <name evidence="4" type="ORF">E3N88_07282</name>
</gene>
<dbReference type="InterPro" id="IPR005519">
    <property type="entry name" value="Acid_phosphat_B-like"/>
</dbReference>
<evidence type="ECO:0008006" key="6">
    <source>
        <dbReference type="Google" id="ProtNLM"/>
    </source>
</evidence>
<dbReference type="NCBIfam" id="TIGR01675">
    <property type="entry name" value="plant-AP"/>
    <property type="match status" value="1"/>
</dbReference>